<dbReference type="InterPro" id="IPR042171">
    <property type="entry name" value="Acyl-CoA_hotdog"/>
</dbReference>
<dbReference type="GO" id="GO:0047617">
    <property type="term" value="F:fatty acyl-CoA hydrolase activity"/>
    <property type="evidence" value="ECO:0007669"/>
    <property type="project" value="InterPro"/>
</dbReference>
<dbReference type="CDD" id="cd03444">
    <property type="entry name" value="Thioesterase_II_repeat1"/>
    <property type="match status" value="1"/>
</dbReference>
<keyword evidence="2" id="KW-0378">Hydrolase</keyword>
<proteinExistence type="inferred from homology"/>
<dbReference type="InterPro" id="IPR049450">
    <property type="entry name" value="ACOT8-like_C"/>
</dbReference>
<dbReference type="GO" id="GO:0005782">
    <property type="term" value="C:peroxisomal matrix"/>
    <property type="evidence" value="ECO:0007669"/>
    <property type="project" value="UniProtKB-SubCell"/>
</dbReference>
<dbReference type="Pfam" id="PF13622">
    <property type="entry name" value="4HBT_3"/>
    <property type="match status" value="1"/>
</dbReference>
<dbReference type="PANTHER" id="PTHR11066">
    <property type="entry name" value="ACYL-COA THIOESTERASE"/>
    <property type="match status" value="1"/>
</dbReference>
<name>A0A1L0BFJ8_9ASCO</name>
<dbReference type="AlphaFoldDB" id="A0A1L0BFJ8"/>
<sequence>MLHRVPKISGMSKNTDPGDIEDVLDIIQIDENTWEGKYPLRLPVSGARGVYGGHLIAQSLLVFIDSAPGFLPHSFHSHFLRPGNAKVKCLYQVTRLNDGRNYAMRLLKVLQNGKIVFTALCSLVKKGAEVTSRDMNLLVPPPPLHAKYPDPNQLDQLIHTEFCQNAFSEEFLDYKKCPEEASKSPSERWITIWSKLHQPGKEAMKDPKFNYVALAELSDSAILTTLARALHLNWNPTLDNPLQEYDDSKDARRIIDLSLNALHIFHYEAMSLDHHLYFHTDDFESFNPVKDWLTLAYQYKISRNHRSLVRGFFYNPEGNCVATFVQEGLTYLHPGVPDQAHGRNSSNL</sequence>
<feature type="domain" description="Acyl-CoA thioesterase-like N-terminal HotDog" evidence="3">
    <location>
        <begin position="46"/>
        <end position="123"/>
    </location>
</feature>
<protein>
    <submittedName>
        <fullName evidence="5">CIC11C00000003848</fullName>
    </submittedName>
</protein>
<feature type="domain" description="Acyl-CoA thioesterase-like C-terminal" evidence="4">
    <location>
        <begin position="176"/>
        <end position="329"/>
    </location>
</feature>
<dbReference type="InterPro" id="IPR003703">
    <property type="entry name" value="Acyl_CoA_thio"/>
</dbReference>
<dbReference type="Gene3D" id="2.40.160.210">
    <property type="entry name" value="Acyl-CoA thioesterase, double hotdog domain"/>
    <property type="match status" value="1"/>
</dbReference>
<dbReference type="EMBL" id="LT635764">
    <property type="protein sequence ID" value="SGZ50367.1"/>
    <property type="molecule type" value="Genomic_DNA"/>
</dbReference>
<dbReference type="CDD" id="cd03445">
    <property type="entry name" value="Thioesterase_II_repeat2"/>
    <property type="match status" value="1"/>
</dbReference>
<dbReference type="Pfam" id="PF20789">
    <property type="entry name" value="4HBT_3C"/>
    <property type="match status" value="1"/>
</dbReference>
<gene>
    <name evidence="5" type="ORF">SAMEA4029009_CIC11G00000003848</name>
</gene>
<dbReference type="GO" id="GO:0006637">
    <property type="term" value="P:acyl-CoA metabolic process"/>
    <property type="evidence" value="ECO:0007669"/>
    <property type="project" value="InterPro"/>
</dbReference>
<evidence type="ECO:0000313" key="5">
    <source>
        <dbReference type="EMBL" id="SGZ50367.1"/>
    </source>
</evidence>
<organism evidence="5 6">
    <name type="scientific">Sungouiella intermedia</name>
    <dbReference type="NCBI Taxonomy" id="45354"/>
    <lineage>
        <taxon>Eukaryota</taxon>
        <taxon>Fungi</taxon>
        <taxon>Dikarya</taxon>
        <taxon>Ascomycota</taxon>
        <taxon>Saccharomycotina</taxon>
        <taxon>Pichiomycetes</taxon>
        <taxon>Metschnikowiaceae</taxon>
        <taxon>Sungouiella</taxon>
    </lineage>
</organism>
<dbReference type="Proteomes" id="UP000182259">
    <property type="component" value="Chromosome I"/>
</dbReference>
<dbReference type="InterPro" id="IPR029069">
    <property type="entry name" value="HotDog_dom_sf"/>
</dbReference>
<accession>A0A1L0BFJ8</accession>
<evidence type="ECO:0000313" key="6">
    <source>
        <dbReference type="Proteomes" id="UP000182259"/>
    </source>
</evidence>
<comment type="similarity">
    <text evidence="1">Belongs to the C/M/P thioester hydrolase family.</text>
</comment>
<dbReference type="PANTHER" id="PTHR11066:SF34">
    <property type="entry name" value="ACYL-COENZYME A THIOESTERASE 8"/>
    <property type="match status" value="1"/>
</dbReference>
<evidence type="ECO:0000259" key="3">
    <source>
        <dbReference type="Pfam" id="PF13622"/>
    </source>
</evidence>
<dbReference type="GO" id="GO:0009062">
    <property type="term" value="P:fatty acid catabolic process"/>
    <property type="evidence" value="ECO:0007669"/>
    <property type="project" value="TreeGrafter"/>
</dbReference>
<reference evidence="5 6" key="1">
    <citation type="submission" date="2016-10" db="EMBL/GenBank/DDBJ databases">
        <authorList>
            <person name="de Groot N.N."/>
        </authorList>
    </citation>
    <scope>NUCLEOTIDE SEQUENCE [LARGE SCALE GENOMIC DNA]</scope>
    <source>
        <strain evidence="5 6">PYCC 4715</strain>
    </source>
</reference>
<dbReference type="InterPro" id="IPR049449">
    <property type="entry name" value="TesB_ACOT8-like_N"/>
</dbReference>
<dbReference type="SUPFAM" id="SSF54637">
    <property type="entry name" value="Thioesterase/thiol ester dehydrase-isomerase"/>
    <property type="match status" value="2"/>
</dbReference>
<evidence type="ECO:0000259" key="4">
    <source>
        <dbReference type="Pfam" id="PF20789"/>
    </source>
</evidence>
<evidence type="ECO:0000256" key="2">
    <source>
        <dbReference type="ARBA" id="ARBA00022801"/>
    </source>
</evidence>
<evidence type="ECO:0000256" key="1">
    <source>
        <dbReference type="ARBA" id="ARBA00006538"/>
    </source>
</evidence>